<protein>
    <recommendedName>
        <fullName evidence="7">Rho GDP-dissociation inhibitor 1</fullName>
    </recommendedName>
</protein>
<dbReference type="EMBL" id="OZ019898">
    <property type="protein sequence ID" value="CAK9228436.1"/>
    <property type="molecule type" value="Genomic_DNA"/>
</dbReference>
<dbReference type="InterPro" id="IPR024792">
    <property type="entry name" value="RhoGDI_dom_sf"/>
</dbReference>
<comment type="subcellular location">
    <subcellularLocation>
        <location evidence="1">Cytoplasm</location>
    </subcellularLocation>
</comment>
<feature type="region of interest" description="Disordered" evidence="4">
    <location>
        <begin position="36"/>
        <end position="57"/>
    </location>
</feature>
<dbReference type="InterPro" id="IPR014756">
    <property type="entry name" value="Ig_E-set"/>
</dbReference>
<dbReference type="PANTHER" id="PTHR10980">
    <property type="entry name" value="RHO GDP-DISSOCIATION INHIBITOR"/>
    <property type="match status" value="1"/>
</dbReference>
<reference evidence="5" key="1">
    <citation type="submission" date="2024-02" db="EMBL/GenBank/DDBJ databases">
        <authorList>
            <consortium name="ELIXIR-Norway"/>
            <consortium name="Elixir Norway"/>
        </authorList>
    </citation>
    <scope>NUCLEOTIDE SEQUENCE</scope>
</reference>
<evidence type="ECO:0000256" key="3">
    <source>
        <dbReference type="ARBA" id="ARBA00022490"/>
    </source>
</evidence>
<gene>
    <name evidence="5" type="ORF">CSSPTR1EN2_LOCUS19076</name>
</gene>
<proteinExistence type="inferred from homology"/>
<keyword evidence="6" id="KW-1185">Reference proteome</keyword>
<feature type="region of interest" description="Disordered" evidence="4">
    <location>
        <begin position="1"/>
        <end position="23"/>
    </location>
</feature>
<keyword evidence="3" id="KW-0963">Cytoplasm</keyword>
<dbReference type="PANTHER" id="PTHR10980:SF3">
    <property type="entry name" value="LD16419P"/>
    <property type="match status" value="1"/>
</dbReference>
<dbReference type="Gene3D" id="2.70.50.30">
    <property type="entry name" value="Coagulation Factor XIII, subunit A, domain 1"/>
    <property type="match status" value="1"/>
</dbReference>
<evidence type="ECO:0000256" key="1">
    <source>
        <dbReference type="ARBA" id="ARBA00004496"/>
    </source>
</evidence>
<dbReference type="InterPro" id="IPR000406">
    <property type="entry name" value="Rho_GDI"/>
</dbReference>
<evidence type="ECO:0000256" key="4">
    <source>
        <dbReference type="SAM" id="MobiDB-lite"/>
    </source>
</evidence>
<organism evidence="5 6">
    <name type="scientific">Sphagnum troendelagicum</name>
    <dbReference type="NCBI Taxonomy" id="128251"/>
    <lineage>
        <taxon>Eukaryota</taxon>
        <taxon>Viridiplantae</taxon>
        <taxon>Streptophyta</taxon>
        <taxon>Embryophyta</taxon>
        <taxon>Bryophyta</taxon>
        <taxon>Sphagnophytina</taxon>
        <taxon>Sphagnopsida</taxon>
        <taxon>Sphagnales</taxon>
        <taxon>Sphagnaceae</taxon>
        <taxon>Sphagnum</taxon>
    </lineage>
</organism>
<dbReference type="Pfam" id="PF02115">
    <property type="entry name" value="Rho_GDI"/>
    <property type="match status" value="1"/>
</dbReference>
<sequence length="307" mass="33841">MMSKTVSSWFARAGSSKSLPKESTLVKFSTVHPAIEDAKEHGRLGGNTNNSQGLRNEEIDQLKASQKLLPEAAVPAATDVLLSTFEYSDAEEDQEEEEAANEEFLQLRLQELGPQVPLKEQLEKDKEDESLRRWKEQLLGGGAAASLEEAAAGGLDGCLNPEVKVLRLGIRAKGREELDLLQQLPLSTTANAPPQSTAGGGHMTSSFCLKEGCQYQLKFVFTVRNNIVSGLTCINTVWKAGFTVDQTRSMLGTFAPQQEPYVHLLPEQVTPCGLLARGCYTARKRFVDDDGTVYLDVNYSFEIRKDW</sequence>
<name>A0ABP0URF7_9BRYO</name>
<accession>A0ABP0URF7</accession>
<dbReference type="SUPFAM" id="SSF81296">
    <property type="entry name" value="E set domains"/>
    <property type="match status" value="1"/>
</dbReference>
<evidence type="ECO:0008006" key="7">
    <source>
        <dbReference type="Google" id="ProtNLM"/>
    </source>
</evidence>
<evidence type="ECO:0000256" key="2">
    <source>
        <dbReference type="ARBA" id="ARBA00009758"/>
    </source>
</evidence>
<dbReference type="Proteomes" id="UP001497512">
    <property type="component" value="Chromosome 6"/>
</dbReference>
<evidence type="ECO:0000313" key="5">
    <source>
        <dbReference type="EMBL" id="CAK9228436.1"/>
    </source>
</evidence>
<evidence type="ECO:0000313" key="6">
    <source>
        <dbReference type="Proteomes" id="UP001497512"/>
    </source>
</evidence>
<comment type="similarity">
    <text evidence="2">Belongs to the Rho GDI family.</text>
</comment>